<dbReference type="InterPro" id="IPR036388">
    <property type="entry name" value="WH-like_DNA-bd_sf"/>
</dbReference>
<dbReference type="InterPro" id="IPR050707">
    <property type="entry name" value="HTH_MetabolicPath_Reg"/>
</dbReference>
<proteinExistence type="predicted"/>
<feature type="domain" description="HTH iclR-type" evidence="4">
    <location>
        <begin position="16"/>
        <end position="78"/>
    </location>
</feature>
<dbReference type="SMART" id="SM00346">
    <property type="entry name" value="HTH_ICLR"/>
    <property type="match status" value="1"/>
</dbReference>
<sequence>MTPPRKLNKNHDRYIVPGLEKGIDLLEALVRAQRPLTNAELAQSLGIARSSVFRLVYTLQYKGMIEPDSSGHAYQLGAGVLRLGYQYLSRQDIAQVARGELEVLADRTGLSAHLAIRSGDEIVYLLHVPGPSGFVSNISAGARLPAHATPMGQLLLSQLSEEELASLYAGVELQALTAQTPTTLQALRAATVRAAADGYVISRGAVELGGISIAAPLLDAAGEVVACIDVSGPEVAYDPAQIEQRYRNEVVRSAALISRRLGHI</sequence>
<dbReference type="Gene3D" id="1.10.10.10">
    <property type="entry name" value="Winged helix-like DNA-binding domain superfamily/Winged helix DNA-binding domain"/>
    <property type="match status" value="1"/>
</dbReference>
<dbReference type="Pfam" id="PF09339">
    <property type="entry name" value="HTH_IclR"/>
    <property type="match status" value="1"/>
</dbReference>
<feature type="domain" description="IclR-ED" evidence="5">
    <location>
        <begin position="79"/>
        <end position="263"/>
    </location>
</feature>
<dbReference type="InterPro" id="IPR005471">
    <property type="entry name" value="Tscrpt_reg_IclR_N"/>
</dbReference>
<dbReference type="PANTHER" id="PTHR30136:SF34">
    <property type="entry name" value="TRANSCRIPTIONAL REGULATOR"/>
    <property type="match status" value="1"/>
</dbReference>
<dbReference type="GO" id="GO:0003677">
    <property type="term" value="F:DNA binding"/>
    <property type="evidence" value="ECO:0007669"/>
    <property type="project" value="UniProtKB-KW"/>
</dbReference>
<organism evidence="6 7">
    <name type="scientific">Tistlia consotensis USBA 355</name>
    <dbReference type="NCBI Taxonomy" id="560819"/>
    <lineage>
        <taxon>Bacteria</taxon>
        <taxon>Pseudomonadati</taxon>
        <taxon>Pseudomonadota</taxon>
        <taxon>Alphaproteobacteria</taxon>
        <taxon>Rhodospirillales</taxon>
        <taxon>Rhodovibrionaceae</taxon>
        <taxon>Tistlia</taxon>
    </lineage>
</organism>
<dbReference type="PROSITE" id="PS51077">
    <property type="entry name" value="HTH_ICLR"/>
    <property type="match status" value="1"/>
</dbReference>
<dbReference type="Proteomes" id="UP000192917">
    <property type="component" value="Unassembled WGS sequence"/>
</dbReference>
<dbReference type="InterPro" id="IPR036390">
    <property type="entry name" value="WH_DNA-bd_sf"/>
</dbReference>
<evidence type="ECO:0000313" key="7">
    <source>
        <dbReference type="Proteomes" id="UP000192917"/>
    </source>
</evidence>
<name>A0A1Y6C091_9PROT</name>
<dbReference type="Pfam" id="PF01614">
    <property type="entry name" value="IclR_C"/>
    <property type="match status" value="1"/>
</dbReference>
<dbReference type="PANTHER" id="PTHR30136">
    <property type="entry name" value="HELIX-TURN-HELIX TRANSCRIPTIONAL REGULATOR, ICLR FAMILY"/>
    <property type="match status" value="1"/>
</dbReference>
<keyword evidence="2" id="KW-0238">DNA-binding</keyword>
<reference evidence="6 7" key="1">
    <citation type="submission" date="2017-04" db="EMBL/GenBank/DDBJ databases">
        <authorList>
            <person name="Afonso C.L."/>
            <person name="Miller P.J."/>
            <person name="Scott M.A."/>
            <person name="Spackman E."/>
            <person name="Goraichik I."/>
            <person name="Dimitrov K.M."/>
            <person name="Suarez D.L."/>
            <person name="Swayne D.E."/>
        </authorList>
    </citation>
    <scope>NUCLEOTIDE SEQUENCE [LARGE SCALE GENOMIC DNA]</scope>
    <source>
        <strain evidence="6 7">USBA 355</strain>
    </source>
</reference>
<dbReference type="Gene3D" id="3.30.450.40">
    <property type="match status" value="1"/>
</dbReference>
<protein>
    <submittedName>
        <fullName evidence="6">Transcriptional regulator, IclR family</fullName>
    </submittedName>
</protein>
<keyword evidence="7" id="KW-1185">Reference proteome</keyword>
<evidence type="ECO:0000256" key="2">
    <source>
        <dbReference type="ARBA" id="ARBA00023125"/>
    </source>
</evidence>
<evidence type="ECO:0000259" key="5">
    <source>
        <dbReference type="PROSITE" id="PS51078"/>
    </source>
</evidence>
<evidence type="ECO:0000259" key="4">
    <source>
        <dbReference type="PROSITE" id="PS51077"/>
    </source>
</evidence>
<keyword evidence="3" id="KW-0804">Transcription</keyword>
<accession>A0A1Y6C091</accession>
<dbReference type="FunFam" id="1.10.10.10:FF:000056">
    <property type="entry name" value="IclR family transcriptional regulator"/>
    <property type="match status" value="1"/>
</dbReference>
<dbReference type="EMBL" id="FWZX01000013">
    <property type="protein sequence ID" value="SMF38836.1"/>
    <property type="molecule type" value="Genomic_DNA"/>
</dbReference>
<evidence type="ECO:0000256" key="1">
    <source>
        <dbReference type="ARBA" id="ARBA00023015"/>
    </source>
</evidence>
<gene>
    <name evidence="6" type="ORF">SAMN05428998_11375</name>
</gene>
<dbReference type="STRING" id="560819.SAMN05428998_11375"/>
<dbReference type="GO" id="GO:0045892">
    <property type="term" value="P:negative regulation of DNA-templated transcription"/>
    <property type="evidence" value="ECO:0007669"/>
    <property type="project" value="TreeGrafter"/>
</dbReference>
<dbReference type="InterPro" id="IPR029016">
    <property type="entry name" value="GAF-like_dom_sf"/>
</dbReference>
<dbReference type="PROSITE" id="PS51078">
    <property type="entry name" value="ICLR_ED"/>
    <property type="match status" value="1"/>
</dbReference>
<dbReference type="RefSeq" id="WP_085123752.1">
    <property type="nucleotide sequence ID" value="NZ_FWZX01000013.1"/>
</dbReference>
<dbReference type="GO" id="GO:0003700">
    <property type="term" value="F:DNA-binding transcription factor activity"/>
    <property type="evidence" value="ECO:0007669"/>
    <property type="project" value="TreeGrafter"/>
</dbReference>
<dbReference type="AlphaFoldDB" id="A0A1Y6C091"/>
<keyword evidence="1" id="KW-0805">Transcription regulation</keyword>
<evidence type="ECO:0000313" key="6">
    <source>
        <dbReference type="EMBL" id="SMF38836.1"/>
    </source>
</evidence>
<dbReference type="SUPFAM" id="SSF55781">
    <property type="entry name" value="GAF domain-like"/>
    <property type="match status" value="1"/>
</dbReference>
<dbReference type="SUPFAM" id="SSF46785">
    <property type="entry name" value="Winged helix' DNA-binding domain"/>
    <property type="match status" value="1"/>
</dbReference>
<dbReference type="InterPro" id="IPR014757">
    <property type="entry name" value="Tscrpt_reg_IclR_C"/>
</dbReference>
<evidence type="ECO:0000256" key="3">
    <source>
        <dbReference type="ARBA" id="ARBA00023163"/>
    </source>
</evidence>